<organism evidence="3 4">
    <name type="scientific">Psychrilyobacter piezotolerans</name>
    <dbReference type="NCBI Taxonomy" id="2293438"/>
    <lineage>
        <taxon>Bacteria</taxon>
        <taxon>Fusobacteriati</taxon>
        <taxon>Fusobacteriota</taxon>
        <taxon>Fusobacteriia</taxon>
        <taxon>Fusobacteriales</taxon>
        <taxon>Fusobacteriaceae</taxon>
        <taxon>Psychrilyobacter</taxon>
    </lineage>
</organism>
<proteinExistence type="predicted"/>
<name>A0ABX9KJP8_9FUSO</name>
<dbReference type="InterPro" id="IPR019223">
    <property type="entry name" value="DUF2147"/>
</dbReference>
<sequence>MKKIILGFMLLMTSLTFTQDGYTGYWMMPEGKFIIHIQKAENNEYVGHVAWLKDLYYPVGDKMEGIEQYDRNNPDKTLRIESRKVMGLPVVGELFEKNGKLQDGWIYDSWNGKLYHGSAKLLDENTLKLRGSFDKWGILGLSQKAKRVVNLEKYGIQTDEKK</sequence>
<evidence type="ECO:0000259" key="2">
    <source>
        <dbReference type="Pfam" id="PF09917"/>
    </source>
</evidence>
<evidence type="ECO:0000313" key="4">
    <source>
        <dbReference type="Proteomes" id="UP000263486"/>
    </source>
</evidence>
<feature type="domain" description="DUF2147" evidence="2">
    <location>
        <begin position="24"/>
        <end position="145"/>
    </location>
</feature>
<reference evidence="3 4" key="1">
    <citation type="submission" date="2018-08" db="EMBL/GenBank/DDBJ databases">
        <title>Draft genome sequence of Psychrilyobacter sp. strain SD5 isolated from Black Sea water.</title>
        <authorList>
            <person name="Yadav S."/>
            <person name="Villanueva L."/>
            <person name="Damste J.S.S."/>
        </authorList>
    </citation>
    <scope>NUCLEOTIDE SEQUENCE [LARGE SCALE GENOMIC DNA]</scope>
    <source>
        <strain evidence="3 4">SD5</strain>
    </source>
</reference>
<dbReference type="Gene3D" id="2.40.128.520">
    <property type="match status" value="1"/>
</dbReference>
<protein>
    <submittedName>
        <fullName evidence="3">DUF2147 domain-containing protein</fullName>
    </submittedName>
</protein>
<feature type="chain" id="PRO_5045856314" evidence="1">
    <location>
        <begin position="19"/>
        <end position="162"/>
    </location>
</feature>
<keyword evidence="1" id="KW-0732">Signal</keyword>
<dbReference type="Pfam" id="PF09917">
    <property type="entry name" value="DUF2147"/>
    <property type="match status" value="1"/>
</dbReference>
<dbReference type="Proteomes" id="UP000263486">
    <property type="component" value="Unassembled WGS sequence"/>
</dbReference>
<accession>A0ABX9KJP8</accession>
<gene>
    <name evidence="3" type="ORF">DYH56_02540</name>
</gene>
<evidence type="ECO:0000313" key="3">
    <source>
        <dbReference type="EMBL" id="REI42665.1"/>
    </source>
</evidence>
<dbReference type="RefSeq" id="WP_114641288.1">
    <property type="nucleotide sequence ID" value="NZ_JAACIO010000003.1"/>
</dbReference>
<dbReference type="EMBL" id="QUAJ01000003">
    <property type="protein sequence ID" value="REI42665.1"/>
    <property type="molecule type" value="Genomic_DNA"/>
</dbReference>
<comment type="caution">
    <text evidence="3">The sequence shown here is derived from an EMBL/GenBank/DDBJ whole genome shotgun (WGS) entry which is preliminary data.</text>
</comment>
<evidence type="ECO:0000256" key="1">
    <source>
        <dbReference type="SAM" id="SignalP"/>
    </source>
</evidence>
<keyword evidence="4" id="KW-1185">Reference proteome</keyword>
<feature type="signal peptide" evidence="1">
    <location>
        <begin position="1"/>
        <end position="18"/>
    </location>
</feature>